<dbReference type="InterPro" id="IPR003690">
    <property type="entry name" value="MTERF"/>
</dbReference>
<evidence type="ECO:0000313" key="5">
    <source>
        <dbReference type="Proteomes" id="UP000829196"/>
    </source>
</evidence>
<dbReference type="OrthoDB" id="637682at2759"/>
<dbReference type="EMBL" id="JAGYWB010000006">
    <property type="protein sequence ID" value="KAI0520251.1"/>
    <property type="molecule type" value="Genomic_DNA"/>
</dbReference>
<dbReference type="GO" id="GO:0006353">
    <property type="term" value="P:DNA-templated transcription termination"/>
    <property type="evidence" value="ECO:0007669"/>
    <property type="project" value="UniProtKB-KW"/>
</dbReference>
<proteinExistence type="inferred from homology"/>
<dbReference type="AlphaFoldDB" id="A0A8T3BXB1"/>
<reference evidence="4" key="1">
    <citation type="journal article" date="2022" name="Front. Genet.">
        <title>Chromosome-Scale Assembly of the Dendrobium nobile Genome Provides Insights Into the Molecular Mechanism of the Biosynthesis of the Medicinal Active Ingredient of Dendrobium.</title>
        <authorList>
            <person name="Xu Q."/>
            <person name="Niu S.-C."/>
            <person name="Li K.-L."/>
            <person name="Zheng P.-J."/>
            <person name="Zhang X.-J."/>
            <person name="Jia Y."/>
            <person name="Liu Y."/>
            <person name="Niu Y.-X."/>
            <person name="Yu L.-H."/>
            <person name="Chen D.-F."/>
            <person name="Zhang G.-Q."/>
        </authorList>
    </citation>
    <scope>NUCLEOTIDE SEQUENCE</scope>
    <source>
        <tissue evidence="4">Leaf</tissue>
    </source>
</reference>
<dbReference type="GO" id="GO:0003676">
    <property type="term" value="F:nucleic acid binding"/>
    <property type="evidence" value="ECO:0007669"/>
    <property type="project" value="InterPro"/>
</dbReference>
<organism evidence="4 5">
    <name type="scientific">Dendrobium nobile</name>
    <name type="common">Orchid</name>
    <dbReference type="NCBI Taxonomy" id="94219"/>
    <lineage>
        <taxon>Eukaryota</taxon>
        <taxon>Viridiplantae</taxon>
        <taxon>Streptophyta</taxon>
        <taxon>Embryophyta</taxon>
        <taxon>Tracheophyta</taxon>
        <taxon>Spermatophyta</taxon>
        <taxon>Magnoliopsida</taxon>
        <taxon>Liliopsida</taxon>
        <taxon>Asparagales</taxon>
        <taxon>Orchidaceae</taxon>
        <taxon>Epidendroideae</taxon>
        <taxon>Malaxideae</taxon>
        <taxon>Dendrobiinae</taxon>
        <taxon>Dendrobium</taxon>
    </lineage>
</organism>
<keyword evidence="3" id="KW-0809">Transit peptide</keyword>
<accession>A0A8T3BXB1</accession>
<dbReference type="Pfam" id="PF02536">
    <property type="entry name" value="mTERF"/>
    <property type="match status" value="1"/>
</dbReference>
<name>A0A8T3BXB1_DENNO</name>
<dbReference type="PANTHER" id="PTHR13068">
    <property type="entry name" value="CGI-12 PROTEIN-RELATED"/>
    <property type="match status" value="1"/>
</dbReference>
<keyword evidence="2" id="KW-0806">Transcription termination</keyword>
<dbReference type="SMR" id="A0A8T3BXB1"/>
<gene>
    <name evidence="4" type="ORF">KFK09_007722</name>
</gene>
<dbReference type="SMART" id="SM00733">
    <property type="entry name" value="Mterf"/>
    <property type="match status" value="6"/>
</dbReference>
<keyword evidence="5" id="KW-1185">Reference proteome</keyword>
<dbReference type="Gene3D" id="1.25.70.10">
    <property type="entry name" value="Transcription termination factor 3, mitochondrial"/>
    <property type="match status" value="2"/>
</dbReference>
<comment type="caution">
    <text evidence="4">The sequence shown here is derived from an EMBL/GenBank/DDBJ whole genome shotgun (WGS) entry which is preliminary data.</text>
</comment>
<protein>
    <submittedName>
        <fullName evidence="4">Uncharacterized protein</fullName>
    </submittedName>
</protein>
<evidence type="ECO:0000256" key="2">
    <source>
        <dbReference type="ARBA" id="ARBA00022472"/>
    </source>
</evidence>
<evidence type="ECO:0000256" key="3">
    <source>
        <dbReference type="ARBA" id="ARBA00022946"/>
    </source>
</evidence>
<evidence type="ECO:0000256" key="1">
    <source>
        <dbReference type="ARBA" id="ARBA00007692"/>
    </source>
</evidence>
<sequence length="499" mass="56584">MAPTPLRSPLSIFTNLIPPSPSFCHSHYLSAHSPIPRLPSSALSLNSHGHLTARCLTRIALTDSAFTLSIFKKLTLDQNEVDALLQRHPEIESAAIASPDSLRLRIDILLYIGLSNSALWRAIIKRPDILTSPEAGLFLNFVHEDSVALLPTKLERLLIRTDPALFPGLVMRTKLLLNHGFPHEKLGHLLNVIDIKRAFCDRTIEDIEEVILFLQRYGWPDIIVRRPKLLNLDLHNQLIPRAQFFADLAGGDEESSAILIRKLPAVLAYTVEHLQSHLEFWRSVGLTGEQVFKIALVYPNIFSVSRERKLTSRIEFLEQCGLNAEDIFKFLVKAPLFVSLSFEDNLAKKLAFLIKLGYVYRTREMALAVGAATRTSSENMQKVIGLFFSHGFSCEDVLAMSRKHPQVLQYNCESLEKKMDFLINDMQRDVGELLNFPAFLGYKLDDRIKYRYEIQMANRGKGSSIIHLLSVSDESFYVKTNKWIEAVTDCNSDRANLDN</sequence>
<evidence type="ECO:0000313" key="4">
    <source>
        <dbReference type="EMBL" id="KAI0520251.1"/>
    </source>
</evidence>
<keyword evidence="2" id="KW-0805">Transcription regulation</keyword>
<comment type="similarity">
    <text evidence="1">Belongs to the mTERF family.</text>
</comment>
<dbReference type="PANTHER" id="PTHR13068:SF135">
    <property type="entry name" value="TRANSCRIPTION TERMINATION FACTOR MTERF8, CHLOROPLASTIC"/>
    <property type="match status" value="1"/>
</dbReference>
<dbReference type="InterPro" id="IPR038538">
    <property type="entry name" value="MTERF_sf"/>
</dbReference>
<keyword evidence="2" id="KW-0804">Transcription</keyword>
<dbReference type="Proteomes" id="UP000829196">
    <property type="component" value="Unassembled WGS sequence"/>
</dbReference>